<dbReference type="SUPFAM" id="SSF50677">
    <property type="entry name" value="ValRS/IleRS/LeuRS editing domain"/>
    <property type="match status" value="1"/>
</dbReference>
<dbReference type="EMBL" id="JBBWRZ010000004">
    <property type="protein sequence ID" value="KAK8238248.1"/>
    <property type="molecule type" value="Genomic_DNA"/>
</dbReference>
<evidence type="ECO:0000313" key="14">
    <source>
        <dbReference type="Proteomes" id="UP001492380"/>
    </source>
</evidence>
<keyword evidence="7 9" id="KW-0030">Aminoacyl-tRNA synthetase</keyword>
<dbReference type="InterPro" id="IPR009080">
    <property type="entry name" value="tRNAsynth_Ia_anticodon-bd"/>
</dbReference>
<feature type="domain" description="Aminoacyl-tRNA synthetase class Ia" evidence="11">
    <location>
        <begin position="67"/>
        <end position="723"/>
    </location>
</feature>
<evidence type="ECO:0000259" key="12">
    <source>
        <dbReference type="Pfam" id="PF08264"/>
    </source>
</evidence>
<dbReference type="Gene3D" id="3.40.50.620">
    <property type="entry name" value="HUPs"/>
    <property type="match status" value="2"/>
</dbReference>
<dbReference type="PANTHER" id="PTHR42765:SF1">
    <property type="entry name" value="ISOLEUCINE--TRNA LIGASE, MITOCHONDRIAL"/>
    <property type="match status" value="1"/>
</dbReference>
<organism evidence="13 14">
    <name type="scientific">Phyllosticta capitalensis</name>
    <dbReference type="NCBI Taxonomy" id="121624"/>
    <lineage>
        <taxon>Eukaryota</taxon>
        <taxon>Fungi</taxon>
        <taxon>Dikarya</taxon>
        <taxon>Ascomycota</taxon>
        <taxon>Pezizomycotina</taxon>
        <taxon>Dothideomycetes</taxon>
        <taxon>Dothideomycetes incertae sedis</taxon>
        <taxon>Botryosphaeriales</taxon>
        <taxon>Phyllostictaceae</taxon>
        <taxon>Phyllosticta</taxon>
    </lineage>
</organism>
<dbReference type="InterPro" id="IPR013155">
    <property type="entry name" value="M/V/L/I-tRNA-synth_anticd-bd"/>
</dbReference>
<sequence>MELPYSTHHSHNDVGPGNVESIPHESISADYLFSVNRSEKAHRICSHSEDIRLRPLHDRRVLPQSDARRNTTGDFVLHDGPPYANGDLHIGHALNKILKDIILRYQVGQGKKVHYRPGWDCHGLPIEIKALEGLGVDMARDQRSLNPQMLRREAGKLALGTVKKQMEGFKKWAVMGDWDNPYVTMNSEYVKTQLTIFKEMVEKGLIYRQHKPVYWSPSTKTALAEAELEYDENHRSTAAYVSFPLRKLPGSLLQTGAVDPEKIGALIWTTTPWTLPANKAIAVHSKLEYAIVEMTESPSEDGEEKAAQGPLVRQFLLGKSRITALEDIFKSKLKVLVDNIPGEQLAGKVEYQNPLLGSKSASQPILHADFVSPDSGTGLVHMAPGHGMDDYNVCRAAGLSVYAPVDNAGRFIQGALPGHEELDGAHVLNKGSGLVLKILENKPGYPLVKAEPFRHKYPIDWRTKKPIIIKATWQWFADVGKIKEDALSSLEKVEFLPSSAKARLESFVRGRSEWCISRQRPWGVPIPALYKKLNNGTLEAHMTPESIDHIIGLIEKHGVDEWFADEAESKIDWKPAGWEGEFIRGKDTMDVWFDSGTSWAQLPKRPGKPVADVYLEGTDQHRGWFQSSLLTHIASQTAKSGETGESKAMVAPFGTLITHGFILDKKGRKMSKSLGNVVSPDQIMDGSLLPSSSKKGSAEDNTMRPDLLRLWVASSDYTKDVSVGVPVLKAITSTLSKLRITFKWILGNLSDANLETLSKTEVSRSLTLSDFIAFRQLAQTSTAVHTAYEAYEFHRGIATLTRYVNQNLSAFYFEALKDRLYAGTALDRAAAQKTLFHILQELLDMLAPICPLLVQEVWACMPTQLRDHEKYRGVECQPGWRKWKPFPFHILTTEGQATFDRRITMLIAVHDSIKALQESARSNKQLRSGLESDVLLVVPKPPSTSPLKRYFEPGRDADLASMFVEDSADAASQIEEFKKGREWIYEGDFACDTERGMVILAPPRDSKCPRCWRFVAPTPEDLCERCETATQEMEEAQGIDAMAASEKD</sequence>
<dbReference type="Gene3D" id="1.10.730.20">
    <property type="match status" value="1"/>
</dbReference>
<feature type="domain" description="Methionyl/Valyl/Leucyl/Isoleucyl-tRNA synthetase anticodon-binding" evidence="12">
    <location>
        <begin position="774"/>
        <end position="930"/>
    </location>
</feature>
<dbReference type="SUPFAM" id="SSF47323">
    <property type="entry name" value="Anticodon-binding domain of a subclass of class I aminoacyl-tRNA synthetases"/>
    <property type="match status" value="1"/>
</dbReference>
<dbReference type="InterPro" id="IPR009008">
    <property type="entry name" value="Val/Leu/Ile-tRNA-synth_edit"/>
</dbReference>
<dbReference type="Pfam" id="PF08264">
    <property type="entry name" value="Anticodon_1"/>
    <property type="match status" value="1"/>
</dbReference>
<dbReference type="Pfam" id="PF00133">
    <property type="entry name" value="tRNA-synt_1"/>
    <property type="match status" value="1"/>
</dbReference>
<keyword evidence="5 9" id="KW-0067">ATP-binding</keyword>
<dbReference type="InterPro" id="IPR050081">
    <property type="entry name" value="Ile-tRNA_ligase"/>
</dbReference>
<dbReference type="EC" id="6.1.1.5" evidence="2"/>
<keyword evidence="6 9" id="KW-0648">Protein biosynthesis</keyword>
<dbReference type="PROSITE" id="PS00178">
    <property type="entry name" value="AA_TRNA_LIGASE_I"/>
    <property type="match status" value="1"/>
</dbReference>
<proteinExistence type="inferred from homology"/>
<evidence type="ECO:0000256" key="9">
    <source>
        <dbReference type="RuleBase" id="RU363035"/>
    </source>
</evidence>
<reference evidence="13 14" key="1">
    <citation type="submission" date="2024-04" db="EMBL/GenBank/DDBJ databases">
        <title>Phyllosticta paracitricarpa is synonymous to the EU quarantine fungus P. citricarpa based on phylogenomic analyses.</title>
        <authorList>
            <consortium name="Lawrence Berkeley National Laboratory"/>
            <person name="Van Ingen-Buijs V.A."/>
            <person name="Van Westerhoven A.C."/>
            <person name="Haridas S."/>
            <person name="Skiadas P."/>
            <person name="Martin F."/>
            <person name="Groenewald J.Z."/>
            <person name="Crous P.W."/>
            <person name="Seidl M.F."/>
        </authorList>
    </citation>
    <scope>NUCLEOTIDE SEQUENCE [LARGE SCALE GENOMIC DNA]</scope>
    <source>
        <strain evidence="13 14">CBS 123374</strain>
    </source>
</reference>
<keyword evidence="14" id="KW-1185">Reference proteome</keyword>
<dbReference type="Gene3D" id="3.90.740.10">
    <property type="entry name" value="Valyl/Leucyl/Isoleucyl-tRNA synthetase, editing domain"/>
    <property type="match status" value="1"/>
</dbReference>
<protein>
    <recommendedName>
        <fullName evidence="2">isoleucine--tRNA ligase</fullName>
        <ecNumber evidence="2">6.1.1.5</ecNumber>
    </recommendedName>
    <alternativeName>
        <fullName evidence="8">Isoleucyl-tRNA synthetase</fullName>
    </alternativeName>
</protein>
<evidence type="ECO:0000256" key="2">
    <source>
        <dbReference type="ARBA" id="ARBA00013165"/>
    </source>
</evidence>
<name>A0ABR1YTD0_9PEZI</name>
<dbReference type="InterPro" id="IPR033708">
    <property type="entry name" value="Anticodon_Ile_BEm"/>
</dbReference>
<dbReference type="NCBIfam" id="TIGR00392">
    <property type="entry name" value="ileS"/>
    <property type="match status" value="1"/>
</dbReference>
<evidence type="ECO:0000313" key="13">
    <source>
        <dbReference type="EMBL" id="KAK8238248.1"/>
    </source>
</evidence>
<comment type="similarity">
    <text evidence="1 9">Belongs to the class-I aminoacyl-tRNA synthetase family.</text>
</comment>
<evidence type="ECO:0000256" key="5">
    <source>
        <dbReference type="ARBA" id="ARBA00022840"/>
    </source>
</evidence>
<dbReference type="InterPro" id="IPR002301">
    <property type="entry name" value="Ile-tRNA-ligase"/>
</dbReference>
<evidence type="ECO:0000256" key="3">
    <source>
        <dbReference type="ARBA" id="ARBA00022598"/>
    </source>
</evidence>
<evidence type="ECO:0000256" key="10">
    <source>
        <dbReference type="SAM" id="MobiDB-lite"/>
    </source>
</evidence>
<evidence type="ECO:0000256" key="1">
    <source>
        <dbReference type="ARBA" id="ARBA00005594"/>
    </source>
</evidence>
<dbReference type="PRINTS" id="PR00984">
    <property type="entry name" value="TRNASYNTHILE"/>
</dbReference>
<feature type="region of interest" description="Disordered" evidence="10">
    <location>
        <begin position="1"/>
        <end position="20"/>
    </location>
</feature>
<dbReference type="Proteomes" id="UP001492380">
    <property type="component" value="Unassembled WGS sequence"/>
</dbReference>
<gene>
    <name evidence="13" type="ORF">HDK90DRAFT_550458</name>
</gene>
<dbReference type="PANTHER" id="PTHR42765">
    <property type="entry name" value="SOLEUCYL-TRNA SYNTHETASE"/>
    <property type="match status" value="1"/>
</dbReference>
<comment type="caution">
    <text evidence="13">The sequence shown here is derived from an EMBL/GenBank/DDBJ whole genome shotgun (WGS) entry which is preliminary data.</text>
</comment>
<accession>A0ABR1YTD0</accession>
<keyword evidence="3 9" id="KW-0436">Ligase</keyword>
<evidence type="ECO:0000259" key="11">
    <source>
        <dbReference type="Pfam" id="PF00133"/>
    </source>
</evidence>
<evidence type="ECO:0000256" key="6">
    <source>
        <dbReference type="ARBA" id="ARBA00022917"/>
    </source>
</evidence>
<dbReference type="InterPro" id="IPR014729">
    <property type="entry name" value="Rossmann-like_a/b/a_fold"/>
</dbReference>
<evidence type="ECO:0000256" key="7">
    <source>
        <dbReference type="ARBA" id="ARBA00023146"/>
    </source>
</evidence>
<dbReference type="CDD" id="cd07960">
    <property type="entry name" value="Anticodon_Ia_Ile_BEm"/>
    <property type="match status" value="1"/>
</dbReference>
<evidence type="ECO:0000256" key="8">
    <source>
        <dbReference type="ARBA" id="ARBA00032665"/>
    </source>
</evidence>
<dbReference type="InterPro" id="IPR002300">
    <property type="entry name" value="aa-tRNA-synth_Ia"/>
</dbReference>
<evidence type="ECO:0000256" key="4">
    <source>
        <dbReference type="ARBA" id="ARBA00022741"/>
    </source>
</evidence>
<keyword evidence="4 9" id="KW-0547">Nucleotide-binding</keyword>
<dbReference type="InterPro" id="IPR001412">
    <property type="entry name" value="aa-tRNA-synth_I_CS"/>
</dbReference>
<dbReference type="SUPFAM" id="SSF52374">
    <property type="entry name" value="Nucleotidylyl transferase"/>
    <property type="match status" value="1"/>
</dbReference>